<keyword evidence="2" id="KW-1185">Reference proteome</keyword>
<dbReference type="Gene3D" id="3.30.870.10">
    <property type="entry name" value="Endonuclease Chain A"/>
    <property type="match status" value="1"/>
</dbReference>
<dbReference type="EMBL" id="CP031166">
    <property type="protein sequence ID" value="AXV09779.1"/>
    <property type="molecule type" value="Genomic_DNA"/>
</dbReference>
<protein>
    <recommendedName>
        <fullName evidence="3">Phospholipase D-like domain-containing protein</fullName>
    </recommendedName>
</protein>
<proteinExistence type="predicted"/>
<dbReference type="Proteomes" id="UP000264006">
    <property type="component" value="Plasmid pEDY32-46I"/>
</dbReference>
<dbReference type="KEGG" id="euz:DVS28_b0009"/>
<name>A0A346Y5N2_9ACTN</name>
<gene>
    <name evidence="1" type="ORF">DVS28_b0009</name>
</gene>
<accession>A0A346Y5N2</accession>
<dbReference type="AlphaFoldDB" id="A0A346Y5N2"/>
<reference evidence="1 2" key="1">
    <citation type="submission" date="2018-09" db="EMBL/GenBank/DDBJ databases">
        <title>Complete genome sequence of Euzebya sp. DY32-46 isolated from seawater of Pacific Ocean.</title>
        <authorList>
            <person name="Xu L."/>
            <person name="Wu Y.-H."/>
            <person name="Xu X.-W."/>
        </authorList>
    </citation>
    <scope>NUCLEOTIDE SEQUENCE [LARGE SCALE GENOMIC DNA]</scope>
    <source>
        <strain evidence="1 2">DY32-46</strain>
        <plasmid evidence="2">pedy32-46i</plasmid>
    </source>
</reference>
<keyword evidence="1" id="KW-0614">Plasmid</keyword>
<evidence type="ECO:0000313" key="2">
    <source>
        <dbReference type="Proteomes" id="UP000264006"/>
    </source>
</evidence>
<sequence length="298" mass="31129">MCNDAPDDVDTGTAGVDGMPATVLTGPPLAAVRDLLDGADRALLAVAYLRPAGVGLLRDRLAGVADGRLLVATDRVTTADGIAAARSRRFEVRGHTPPRGAFHAKSWLVHRPGGGWTALVGSGNCTGGLAVNDEAHTLLDGPDVQDTLGRLAMAFEDRWAAADRRPEDTIPELRTVDVVRAGLWGPLAATLEADPVVETATGAANTVVAFDRTGFSVTTGASAAKGSGAQRVDPWMVEVVHDHLLAHGIVSSKVVQGNSGDGGLNVKRSAFVLGLLARHPDIEWASRQRGSVAIRLRR</sequence>
<evidence type="ECO:0008006" key="3">
    <source>
        <dbReference type="Google" id="ProtNLM"/>
    </source>
</evidence>
<geneLocation type="plasmid" evidence="2">
    <name>pedy32-46i</name>
</geneLocation>
<evidence type="ECO:0000313" key="1">
    <source>
        <dbReference type="EMBL" id="AXV09779.1"/>
    </source>
</evidence>
<organism evidence="1 2">
    <name type="scientific">Euzebya pacifica</name>
    <dbReference type="NCBI Taxonomy" id="1608957"/>
    <lineage>
        <taxon>Bacteria</taxon>
        <taxon>Bacillati</taxon>
        <taxon>Actinomycetota</taxon>
        <taxon>Nitriliruptoria</taxon>
        <taxon>Euzebyales</taxon>
    </lineage>
</organism>